<evidence type="ECO:0000313" key="3">
    <source>
        <dbReference type="Proteomes" id="UP001200271"/>
    </source>
</evidence>
<evidence type="ECO:0000313" key="2">
    <source>
        <dbReference type="EMBL" id="MCE3364610.1"/>
    </source>
</evidence>
<sequence length="39" mass="4596">MIIKSLEIYGYGQFVHRKIEFNREFTEIFGENEAGKSTI</sequence>
<comment type="caution">
    <text evidence="2">The sequence shown here is derived from an EMBL/GenBank/DDBJ whole genome shotgun (WGS) entry which is preliminary data.</text>
</comment>
<feature type="non-terminal residue" evidence="2">
    <location>
        <position position="39"/>
    </location>
</feature>
<gene>
    <name evidence="2" type="ORF">LB359_20615</name>
</gene>
<dbReference type="SUPFAM" id="SSF52540">
    <property type="entry name" value="P-loop containing nucleoside triphosphate hydrolases"/>
    <property type="match status" value="1"/>
</dbReference>
<protein>
    <submittedName>
        <fullName evidence="2">AAA family ATPase</fullName>
    </submittedName>
</protein>
<organism evidence="2 3">
    <name type="scientific">Staphylococcus aureus</name>
    <dbReference type="NCBI Taxonomy" id="1280"/>
    <lineage>
        <taxon>Bacteria</taxon>
        <taxon>Bacillati</taxon>
        <taxon>Bacillota</taxon>
        <taxon>Bacilli</taxon>
        <taxon>Bacillales</taxon>
        <taxon>Staphylococcaceae</taxon>
        <taxon>Staphylococcus</taxon>
    </lineage>
</organism>
<dbReference type="Proteomes" id="UP001200271">
    <property type="component" value="Unassembled WGS sequence"/>
</dbReference>
<dbReference type="Pfam" id="PF13514">
    <property type="entry name" value="AAA_27"/>
    <property type="match status" value="1"/>
</dbReference>
<dbReference type="PANTHER" id="PTHR41259">
    <property type="entry name" value="DOUBLE-STRAND BREAK REPAIR RAD50 ATPASE, PUTATIVE-RELATED"/>
    <property type="match status" value="1"/>
</dbReference>
<dbReference type="InterPro" id="IPR027417">
    <property type="entry name" value="P-loop_NTPase"/>
</dbReference>
<dbReference type="PANTHER" id="PTHR41259:SF1">
    <property type="entry name" value="DOUBLE-STRAND BREAK REPAIR RAD50 ATPASE, PUTATIVE-RELATED"/>
    <property type="match status" value="1"/>
</dbReference>
<reference evidence="2" key="2">
    <citation type="submission" date="2023-08" db="EMBL/GenBank/DDBJ databases">
        <authorList>
            <person name="Zhao H."/>
            <person name="Wang X."/>
        </authorList>
    </citation>
    <scope>NUCLEOTIDE SEQUENCE</scope>
    <source>
        <strain evidence="2">NC-4</strain>
    </source>
</reference>
<dbReference type="AlphaFoldDB" id="A0AAW4YGG7"/>
<dbReference type="EMBL" id="JAIUEN010001046">
    <property type="protein sequence ID" value="MCE3364610.1"/>
    <property type="molecule type" value="Genomic_DNA"/>
</dbReference>
<evidence type="ECO:0000259" key="1">
    <source>
        <dbReference type="Pfam" id="PF13514"/>
    </source>
</evidence>
<name>A0AAW4YGG7_STAAU</name>
<reference evidence="2" key="1">
    <citation type="journal article" date="2021" name="Front Med (Lausanne)">
        <title>The Prevalence and Determinants of Fusidic Acid Resistance Among Methicillin-Resistant Staphylococcus aureus Clinical Isolates in China.</title>
        <authorList>
            <person name="Zhao H."/>
            <person name="Wang X."/>
            <person name="Wang B."/>
            <person name="Xu Y."/>
            <person name="Rao L."/>
            <person name="Wan B."/>
            <person name="Guo Y."/>
            <person name="Wu X."/>
            <person name="Yu J."/>
            <person name="Chen L."/>
            <person name="Li M."/>
            <person name="Yu F."/>
        </authorList>
    </citation>
    <scope>NUCLEOTIDE SEQUENCE</scope>
    <source>
        <strain evidence="2">NC-4</strain>
    </source>
</reference>
<dbReference type="Gene3D" id="3.40.50.300">
    <property type="entry name" value="P-loop containing nucleotide triphosphate hydrolases"/>
    <property type="match status" value="1"/>
</dbReference>
<proteinExistence type="predicted"/>
<feature type="domain" description="YhaN AAA" evidence="1">
    <location>
        <begin position="1"/>
        <end position="39"/>
    </location>
</feature>
<accession>A0AAW4YGG7</accession>
<dbReference type="InterPro" id="IPR038734">
    <property type="entry name" value="YhaN_AAA"/>
</dbReference>